<dbReference type="AlphaFoldDB" id="A0A9W4T208"/>
<evidence type="ECO:0000313" key="1">
    <source>
        <dbReference type="EMBL" id="CAI2189141.1"/>
    </source>
</evidence>
<organism evidence="1 2">
    <name type="scientific">Funneliformis geosporum</name>
    <dbReference type="NCBI Taxonomy" id="1117311"/>
    <lineage>
        <taxon>Eukaryota</taxon>
        <taxon>Fungi</taxon>
        <taxon>Fungi incertae sedis</taxon>
        <taxon>Mucoromycota</taxon>
        <taxon>Glomeromycotina</taxon>
        <taxon>Glomeromycetes</taxon>
        <taxon>Glomerales</taxon>
        <taxon>Glomeraceae</taxon>
        <taxon>Funneliformis</taxon>
    </lineage>
</organism>
<gene>
    <name evidence="1" type="ORF">FWILDA_LOCUS13932</name>
</gene>
<protein>
    <submittedName>
        <fullName evidence="1">7083_t:CDS:1</fullName>
    </submittedName>
</protein>
<sequence length="58" mass="6336">MKAKVAGRKTNVMIDTDTVRNAVSKSFLDEIGLEIDEPPDRTLIGINSEAYSVILGNE</sequence>
<dbReference type="EMBL" id="CAMKVN010005634">
    <property type="protein sequence ID" value="CAI2189141.1"/>
    <property type="molecule type" value="Genomic_DNA"/>
</dbReference>
<comment type="caution">
    <text evidence="1">The sequence shown here is derived from an EMBL/GenBank/DDBJ whole genome shotgun (WGS) entry which is preliminary data.</text>
</comment>
<name>A0A9W4T208_9GLOM</name>
<reference evidence="1" key="1">
    <citation type="submission" date="2022-08" db="EMBL/GenBank/DDBJ databases">
        <authorList>
            <person name="Kallberg Y."/>
            <person name="Tangrot J."/>
            <person name="Rosling A."/>
        </authorList>
    </citation>
    <scope>NUCLEOTIDE SEQUENCE</scope>
    <source>
        <strain evidence="1">Wild A</strain>
    </source>
</reference>
<evidence type="ECO:0000313" key="2">
    <source>
        <dbReference type="Proteomes" id="UP001153678"/>
    </source>
</evidence>
<dbReference type="Proteomes" id="UP001153678">
    <property type="component" value="Unassembled WGS sequence"/>
</dbReference>
<accession>A0A9W4T208</accession>
<keyword evidence="2" id="KW-1185">Reference proteome</keyword>
<proteinExistence type="predicted"/>